<dbReference type="InterPro" id="IPR042451">
    <property type="entry name" value="ZPR1_A/B_dom"/>
</dbReference>
<accession>A0ABD3QRQ7</accession>
<evidence type="ECO:0000313" key="8">
    <source>
        <dbReference type="Proteomes" id="UP001516023"/>
    </source>
</evidence>
<sequence>MNSSDENRIGHREVLRFPTDCPSCHAHTQTDMCIMNIPHFKEVILMSMLCEHCGFKSSEIKSGGSVSATGTKITLLVKKEEDLSRAVILSDSAGVFLPELDLELNEGGLEGMYTTVEGLLLKIHDRLSNNSPFTSGDTSIEERLTTTPDSIPSYQIGKCFADVLTRLSRMAEGKMLPFKLVISDPLSNSSIGPLPELAVKPSNESERDSSSKCGENSADLGLRIEDFERTNEQNERLGLNSICTEDYQTIIKPEA</sequence>
<gene>
    <name evidence="7" type="ORF">HJC23_007626</name>
</gene>
<name>A0ABD3QRQ7_9STRA</name>
<keyword evidence="8" id="KW-1185">Reference proteome</keyword>
<feature type="region of interest" description="Disordered" evidence="5">
    <location>
        <begin position="192"/>
        <end position="222"/>
    </location>
</feature>
<dbReference type="Gene3D" id="2.60.120.1040">
    <property type="entry name" value="ZPR1, A/B domain"/>
    <property type="match status" value="1"/>
</dbReference>
<dbReference type="PANTHER" id="PTHR10876:SF0">
    <property type="entry name" value="ZINC FINGER PROTEIN ZPR1"/>
    <property type="match status" value="1"/>
</dbReference>
<evidence type="ECO:0000256" key="1">
    <source>
        <dbReference type="ARBA" id="ARBA00008354"/>
    </source>
</evidence>
<dbReference type="Proteomes" id="UP001516023">
    <property type="component" value="Unassembled WGS sequence"/>
</dbReference>
<evidence type="ECO:0000259" key="6">
    <source>
        <dbReference type="SMART" id="SM00709"/>
    </source>
</evidence>
<dbReference type="GO" id="GO:0008270">
    <property type="term" value="F:zinc ion binding"/>
    <property type="evidence" value="ECO:0007669"/>
    <property type="project" value="UniProtKB-KW"/>
</dbReference>
<feature type="domain" description="Zinc finger ZPR1-type" evidence="6">
    <location>
        <begin position="19"/>
        <end position="193"/>
    </location>
</feature>
<organism evidence="7 8">
    <name type="scientific">Cyclotella cryptica</name>
    <dbReference type="NCBI Taxonomy" id="29204"/>
    <lineage>
        <taxon>Eukaryota</taxon>
        <taxon>Sar</taxon>
        <taxon>Stramenopiles</taxon>
        <taxon>Ochrophyta</taxon>
        <taxon>Bacillariophyta</taxon>
        <taxon>Coscinodiscophyceae</taxon>
        <taxon>Thalassiosirophycidae</taxon>
        <taxon>Stephanodiscales</taxon>
        <taxon>Stephanodiscaceae</taxon>
        <taxon>Cyclotella</taxon>
    </lineage>
</organism>
<evidence type="ECO:0000256" key="5">
    <source>
        <dbReference type="SAM" id="MobiDB-lite"/>
    </source>
</evidence>
<dbReference type="InterPro" id="IPR042452">
    <property type="entry name" value="ZPR1_Znf1/2"/>
</dbReference>
<comment type="similarity">
    <text evidence="1">Belongs to the ZPR1 family.</text>
</comment>
<protein>
    <recommendedName>
        <fullName evidence="6">Zinc finger ZPR1-type domain-containing protein</fullName>
    </recommendedName>
</protein>
<dbReference type="InterPro" id="IPR040141">
    <property type="entry name" value="ZPR1"/>
</dbReference>
<dbReference type="Pfam" id="PF03367">
    <property type="entry name" value="Zn_ribbon_ZPR1"/>
    <property type="match status" value="1"/>
</dbReference>
<dbReference type="Pfam" id="PF22794">
    <property type="entry name" value="jr-ZPR1"/>
    <property type="match status" value="1"/>
</dbReference>
<evidence type="ECO:0000256" key="3">
    <source>
        <dbReference type="ARBA" id="ARBA00022771"/>
    </source>
</evidence>
<dbReference type="SMART" id="SM00709">
    <property type="entry name" value="Zpr1"/>
    <property type="match status" value="1"/>
</dbReference>
<keyword evidence="3" id="KW-0863">Zinc-finger</keyword>
<dbReference type="InterPro" id="IPR056180">
    <property type="entry name" value="ZPR1_jr_dom"/>
</dbReference>
<dbReference type="NCBIfam" id="TIGR00310">
    <property type="entry name" value="ZPR1_znf"/>
    <property type="match status" value="1"/>
</dbReference>
<dbReference type="FunFam" id="2.20.25.420:FF:000002">
    <property type="entry name" value="Zinc finger protein ZPR1"/>
    <property type="match status" value="1"/>
</dbReference>
<dbReference type="Gene3D" id="2.20.25.420">
    <property type="entry name" value="ZPR1, zinc finger domain"/>
    <property type="match status" value="1"/>
</dbReference>
<evidence type="ECO:0000256" key="4">
    <source>
        <dbReference type="ARBA" id="ARBA00022833"/>
    </source>
</evidence>
<reference evidence="7 8" key="1">
    <citation type="journal article" date="2020" name="G3 (Bethesda)">
        <title>Improved Reference Genome for Cyclotella cryptica CCMP332, a Model for Cell Wall Morphogenesis, Salinity Adaptation, and Lipid Production in Diatoms (Bacillariophyta).</title>
        <authorList>
            <person name="Roberts W.R."/>
            <person name="Downey K.M."/>
            <person name="Ruck E.C."/>
            <person name="Traller J.C."/>
            <person name="Alverson A.J."/>
        </authorList>
    </citation>
    <scope>NUCLEOTIDE SEQUENCE [LARGE SCALE GENOMIC DNA]</scope>
    <source>
        <strain evidence="7 8">CCMP332</strain>
    </source>
</reference>
<keyword evidence="4" id="KW-0862">Zinc</keyword>
<dbReference type="PANTHER" id="PTHR10876">
    <property type="entry name" value="ZINC FINGER PROTEIN ZPR1"/>
    <property type="match status" value="1"/>
</dbReference>
<dbReference type="EMBL" id="JABMIG020000017">
    <property type="protein sequence ID" value="KAL3802849.1"/>
    <property type="molecule type" value="Genomic_DNA"/>
</dbReference>
<keyword evidence="2" id="KW-0479">Metal-binding</keyword>
<evidence type="ECO:0000256" key="2">
    <source>
        <dbReference type="ARBA" id="ARBA00022723"/>
    </source>
</evidence>
<proteinExistence type="inferred from homology"/>
<comment type="caution">
    <text evidence="7">The sequence shown here is derived from an EMBL/GenBank/DDBJ whole genome shotgun (WGS) entry which is preliminary data.</text>
</comment>
<evidence type="ECO:0000313" key="7">
    <source>
        <dbReference type="EMBL" id="KAL3802849.1"/>
    </source>
</evidence>
<dbReference type="InterPro" id="IPR004457">
    <property type="entry name" value="Znf_ZPR1"/>
</dbReference>
<dbReference type="AlphaFoldDB" id="A0ABD3QRQ7"/>